<dbReference type="EMBL" id="AB812061">
    <property type="protein sequence ID" value="BAQ01735.1"/>
    <property type="molecule type" value="Genomic_DNA"/>
</dbReference>
<evidence type="ECO:0000259" key="2">
    <source>
        <dbReference type="Pfam" id="PF13439"/>
    </source>
</evidence>
<name>A0A0A8J8Q0_ECOLX</name>
<accession>A0A0A8J8Q0</accession>
<evidence type="ECO:0000259" key="1">
    <source>
        <dbReference type="Pfam" id="PF00534"/>
    </source>
</evidence>
<dbReference type="EMBL" id="JACCJF010000001">
    <property type="protein sequence ID" value="MBZ4691945.1"/>
    <property type="molecule type" value="Genomic_DNA"/>
</dbReference>
<dbReference type="SUPFAM" id="SSF53756">
    <property type="entry name" value="UDP-Glycosyltransferase/glycogen phosphorylase"/>
    <property type="match status" value="1"/>
</dbReference>
<evidence type="ECO:0000313" key="10">
    <source>
        <dbReference type="Proteomes" id="UP000591371"/>
    </source>
</evidence>
<dbReference type="Proteomes" id="UP000591371">
    <property type="component" value="Unassembled WGS sequence"/>
</dbReference>
<dbReference type="GO" id="GO:0016757">
    <property type="term" value="F:glycosyltransferase activity"/>
    <property type="evidence" value="ECO:0007669"/>
    <property type="project" value="InterPro"/>
</dbReference>
<dbReference type="Pfam" id="PF13439">
    <property type="entry name" value="Glyco_transf_4"/>
    <property type="match status" value="1"/>
</dbReference>
<keyword evidence="6" id="KW-0808">Transferase</keyword>
<dbReference type="Pfam" id="PF00534">
    <property type="entry name" value="Glycos_transf_1"/>
    <property type="match status" value="1"/>
</dbReference>
<protein>
    <submittedName>
        <fullName evidence="5">Glycosyl transferase family 1</fullName>
    </submittedName>
    <submittedName>
        <fullName evidence="3 6">Glycosyltransferase</fullName>
    </submittedName>
    <submittedName>
        <fullName evidence="4">N-acetylgalactosamine-N, N'-diacetylbacillosaminyl-diphospho-undecaprenol 4-alpha-N-acetylgalactosaminyltransferase</fullName>
    </submittedName>
</protein>
<sequence length="364" mass="41255">MNIVFVITGLGLGGAEKQVCLLADRLAEAEHQISIVSLTGECVVKPDNKHIEIYHLNMDKSLISFFLGVIKLRNIISTIKPDIVHSHMFHANIMSRLSKLLLPYSHKLICTAHSRYEGGRLRMLCYRLTDYFSDINTNVSKEALDEYVNNKYFSATKSIVVYNGVDTEKFNFSIDNRIYIREQLSINNHDRLILSVGRLNPAKDYPNLLAAFMLLPEHYKLVIIGEGDVRSQIEQIIKDHKLGTRVQLLGSVNNVNDYYSACDLFVLSSAWEGFSLVVIEAMACQRIAVCTDAGGVKEAFTDRHYIVPTSNAAALARKIIEVDMLTIDRKNEIQNDNRNNVVNKFSINAIVNHWLTIYKNITMQ</sequence>
<dbReference type="PATRIC" id="fig|562.7438.peg.4222"/>
<dbReference type="EMBL" id="JX501337">
    <property type="protein sequence ID" value="AGN91841.1"/>
    <property type="molecule type" value="Genomic_DNA"/>
</dbReference>
<feature type="domain" description="Glycosyl transferase family 1" evidence="1">
    <location>
        <begin position="180"/>
        <end position="322"/>
    </location>
</feature>
<dbReference type="RefSeq" id="WP_001602845.1">
    <property type="nucleotide sequence ID" value="NZ_BFIL01000042.1"/>
</dbReference>
<reference evidence="6" key="2">
    <citation type="journal article" date="2014" name="DNA Res.">
        <title>A complete view of the genetic diversity of the Escherichia coli O-antigen biosynthesis gene cluster.</title>
        <authorList>
            <person name="Iguchi A."/>
            <person name="Iyoda S."/>
            <person name="Kikuchi T."/>
            <person name="Ogura Y."/>
            <person name="Katsura K."/>
            <person name="Ohnishi M."/>
            <person name="Hayashi T."/>
            <person name="Thomson N.R."/>
        </authorList>
    </citation>
    <scope>NUCLEOTIDE SEQUENCE</scope>
    <source>
        <strain evidence="6">C771</strain>
    </source>
</reference>
<dbReference type="AlphaFoldDB" id="A0A0A8J8Q0"/>
<dbReference type="EMBL" id="CP024092">
    <property type="protein sequence ID" value="ATP25074.1"/>
    <property type="molecule type" value="Genomic_DNA"/>
</dbReference>
<evidence type="ECO:0000313" key="9">
    <source>
        <dbReference type="Proteomes" id="UP000225264"/>
    </source>
</evidence>
<evidence type="ECO:0000313" key="8">
    <source>
        <dbReference type="EMBL" id="MBZ4691945.1"/>
    </source>
</evidence>
<gene>
    <name evidence="4" type="primary">pglJ</name>
    <name evidence="3" type="synonym">wbtF</name>
    <name evidence="8" type="ORF">CQ842_02645</name>
    <name evidence="5" type="ORF">CQ842_16455</name>
    <name evidence="7" type="ORF">D3G36_17055</name>
</gene>
<evidence type="ECO:0000313" key="3">
    <source>
        <dbReference type="EMBL" id="AGN91841.1"/>
    </source>
</evidence>
<feature type="domain" description="Glycosyltransferase subfamily 4-like N-terminal" evidence="2">
    <location>
        <begin position="13"/>
        <end position="169"/>
    </location>
</feature>
<evidence type="ECO:0000313" key="5">
    <source>
        <dbReference type="EMBL" id="ATP25074.1"/>
    </source>
</evidence>
<reference evidence="8 9" key="6">
    <citation type="submission" date="2020-06" db="EMBL/GenBank/DDBJ databases">
        <title>Genomic analysis of Escherichia coli Ec98 resistant to antibiotic.</title>
        <authorList>
            <person name="Campos L."/>
        </authorList>
    </citation>
    <scope>NUCLEOTIDE SEQUENCE [LARGE SCALE GENOMIC DNA]</scope>
    <source>
        <strain evidence="8 9">UFU_EC98</strain>
    </source>
</reference>
<reference evidence="5 9" key="4">
    <citation type="submission" date="2017-10" db="EMBL/GenBank/DDBJ databases">
        <title>Genome and in vitro analysis of Escherichia coli resistant to antibiotic.</title>
        <authorList>
            <person name="Pereira U.P."/>
            <person name="Facimoto C.T."/>
            <person name="Campos P.A."/>
            <person name="Araujo B.F."/>
            <person name="Royer S."/>
            <person name="Goncalves I.R."/>
            <person name="Ferreira M.L."/>
            <person name="Gontijo P."/>
            <person name="Ribas R.M."/>
        </authorList>
    </citation>
    <scope>NUCLEOTIDE SEQUENCE [LARGE SCALE GENOMIC DNA]</scope>
    <source>
        <strain evidence="5 9">UFU_EC98</strain>
    </source>
</reference>
<evidence type="ECO:0000313" key="4">
    <source>
        <dbReference type="EMBL" id="AIG62450.1"/>
    </source>
</evidence>
<proteinExistence type="predicted"/>
<evidence type="ECO:0000313" key="6">
    <source>
        <dbReference type="EMBL" id="BAQ01735.1"/>
    </source>
</evidence>
<dbReference type="Proteomes" id="UP000225264">
    <property type="component" value="Unassembled WGS sequence"/>
</dbReference>
<dbReference type="EMBL" id="AASATZ010000025">
    <property type="protein sequence ID" value="EFA4419544.1"/>
    <property type="molecule type" value="Genomic_DNA"/>
</dbReference>
<organism evidence="6">
    <name type="scientific">Escherichia coli</name>
    <dbReference type="NCBI Taxonomy" id="562"/>
    <lineage>
        <taxon>Bacteria</taxon>
        <taxon>Pseudomonadati</taxon>
        <taxon>Pseudomonadota</taxon>
        <taxon>Gammaproteobacteria</taxon>
        <taxon>Enterobacterales</taxon>
        <taxon>Enterobacteriaceae</taxon>
        <taxon>Escherichia</taxon>
    </lineage>
</organism>
<dbReference type="InterPro" id="IPR028098">
    <property type="entry name" value="Glyco_trans_4-like_N"/>
</dbReference>
<reference evidence="4" key="3">
    <citation type="journal article" date="2016" name="PLoS ONE">
        <title>Comparison of O-Antigen Gene Clusters of All O-Serogroups of Escherichia coli and Proposal for Adopting a New Nomenclature for O-Typing.</title>
        <authorList>
            <person name="DebRoy C."/>
            <person name="Fratamico P.M."/>
            <person name="Yan X."/>
            <person name="Baranzoni G."/>
            <person name="Liu Y."/>
            <person name="Needleman D.S."/>
            <person name="Tebbs R."/>
            <person name="O'Connell C.D."/>
            <person name="Allred A."/>
            <person name="Swimley M."/>
            <person name="Mwangi M."/>
            <person name="Kapur V."/>
            <person name="Raygoza Garay J.A."/>
            <person name="Roberts E.L."/>
            <person name="Katani R."/>
        </authorList>
    </citation>
    <scope>NUCLEOTIDE SEQUENCE</scope>
    <source>
        <strain evidence="4">C 771</strain>
    </source>
</reference>
<reference evidence="3" key="1">
    <citation type="submission" date="2012-08" db="EMBL/GenBank/DDBJ databases">
        <title>E. coli O antigen sequences.</title>
        <authorList>
            <person name="Liu Y."/>
            <person name="Fratamico P."/>
            <person name="Yan X."/>
            <person name="Ream A."/>
            <person name="DebRoy C."/>
            <person name="Wang W."/>
            <person name="Losada L."/>
            <person name="Sanka R."/>
            <person name="Brinkac L."/>
            <person name="Radune D."/>
            <person name="Meng J."/>
            <person name="Toro M."/>
            <person name="Li R."/>
        </authorList>
    </citation>
    <scope>NUCLEOTIDE SEQUENCE</scope>
    <source>
        <strain evidence="3">O142</strain>
    </source>
</reference>
<reference evidence="7 10" key="5">
    <citation type="submission" date="2019-03" db="EMBL/GenBank/DDBJ databases">
        <authorList>
            <consortium name="GenomeTrakr network: Whole genome sequencing for foodborne pathogen traceback"/>
        </authorList>
    </citation>
    <scope>NUCLEOTIDE SEQUENCE [LARGE SCALE GENOMIC DNA]</scope>
    <source>
        <strain evidence="7 10">PSU-1190</strain>
    </source>
</reference>
<dbReference type="EMBL" id="KJ755549">
    <property type="protein sequence ID" value="AIG62450.1"/>
    <property type="molecule type" value="Genomic_DNA"/>
</dbReference>
<dbReference type="PANTHER" id="PTHR12526">
    <property type="entry name" value="GLYCOSYLTRANSFERASE"/>
    <property type="match status" value="1"/>
</dbReference>
<dbReference type="InterPro" id="IPR001296">
    <property type="entry name" value="Glyco_trans_1"/>
</dbReference>
<dbReference type="GO" id="GO:1901135">
    <property type="term" value="P:carbohydrate derivative metabolic process"/>
    <property type="evidence" value="ECO:0007669"/>
    <property type="project" value="UniProtKB-ARBA"/>
</dbReference>
<dbReference type="Gene3D" id="3.40.50.2000">
    <property type="entry name" value="Glycogen Phosphorylase B"/>
    <property type="match status" value="2"/>
</dbReference>
<evidence type="ECO:0000313" key="7">
    <source>
        <dbReference type="EMBL" id="EFA4419544.1"/>
    </source>
</evidence>